<evidence type="ECO:0000256" key="1">
    <source>
        <dbReference type="ARBA" id="ARBA00004141"/>
    </source>
</evidence>
<proteinExistence type="inferred from homology"/>
<dbReference type="Pfam" id="PF08449">
    <property type="entry name" value="UAA"/>
    <property type="match status" value="1"/>
</dbReference>
<feature type="transmembrane region" description="Helical" evidence="8">
    <location>
        <begin position="425"/>
        <end position="444"/>
    </location>
</feature>
<dbReference type="GO" id="GO:0046964">
    <property type="term" value="F:3'-phosphoadenosine 5'-phosphosulfate transmembrane transporter activity"/>
    <property type="evidence" value="ECO:0007669"/>
    <property type="project" value="TreeGrafter"/>
</dbReference>
<comment type="caution">
    <text evidence="9">The sequence shown here is derived from an EMBL/GenBank/DDBJ whole genome shotgun (WGS) entry which is preliminary data.</text>
</comment>
<evidence type="ECO:0000256" key="7">
    <source>
        <dbReference type="ARBA" id="ARBA00039668"/>
    </source>
</evidence>
<reference evidence="9" key="1">
    <citation type="submission" date="2021-02" db="EMBL/GenBank/DDBJ databases">
        <authorList>
            <person name="Nowell W R."/>
        </authorList>
    </citation>
    <scope>NUCLEOTIDE SEQUENCE</scope>
    <source>
        <strain evidence="9">Ploen Becks lab</strain>
    </source>
</reference>
<feature type="transmembrane region" description="Helical" evidence="8">
    <location>
        <begin position="160"/>
        <end position="179"/>
    </location>
</feature>
<name>A0A814CG50_9BILA</name>
<dbReference type="PANTHER" id="PTHR10778:SF13">
    <property type="entry name" value="ADENOSINE 3'-PHOSPHO 5'-PHOSPHOSULFATE TRANSPORTER 1"/>
    <property type="match status" value="1"/>
</dbReference>
<evidence type="ECO:0000313" key="9">
    <source>
        <dbReference type="EMBL" id="CAF0939649.1"/>
    </source>
</evidence>
<protein>
    <recommendedName>
        <fullName evidence="7">Adenosine 3'-phospho 5'-phosphosulfate transporter 1</fullName>
    </recommendedName>
</protein>
<keyword evidence="6 8" id="KW-0472">Membrane</keyword>
<dbReference type="GO" id="GO:0005789">
    <property type="term" value="C:endoplasmic reticulum membrane"/>
    <property type="evidence" value="ECO:0007669"/>
    <property type="project" value="TreeGrafter"/>
</dbReference>
<organism evidence="9 10">
    <name type="scientific">Brachionus calyciflorus</name>
    <dbReference type="NCBI Taxonomy" id="104777"/>
    <lineage>
        <taxon>Eukaryota</taxon>
        <taxon>Metazoa</taxon>
        <taxon>Spiralia</taxon>
        <taxon>Gnathifera</taxon>
        <taxon>Rotifera</taxon>
        <taxon>Eurotatoria</taxon>
        <taxon>Monogononta</taxon>
        <taxon>Pseudotrocha</taxon>
        <taxon>Ploima</taxon>
        <taxon>Brachionidae</taxon>
        <taxon>Brachionus</taxon>
    </lineage>
</organism>
<evidence type="ECO:0000313" key="10">
    <source>
        <dbReference type="Proteomes" id="UP000663879"/>
    </source>
</evidence>
<accession>A0A814CG50</accession>
<keyword evidence="10" id="KW-1185">Reference proteome</keyword>
<feature type="transmembrane region" description="Helical" evidence="8">
    <location>
        <begin position="333"/>
        <end position="353"/>
    </location>
</feature>
<dbReference type="GO" id="GO:0000139">
    <property type="term" value="C:Golgi membrane"/>
    <property type="evidence" value="ECO:0007669"/>
    <property type="project" value="TreeGrafter"/>
</dbReference>
<feature type="transmembrane region" description="Helical" evidence="8">
    <location>
        <begin position="23"/>
        <end position="40"/>
    </location>
</feature>
<evidence type="ECO:0000256" key="6">
    <source>
        <dbReference type="ARBA" id="ARBA00023136"/>
    </source>
</evidence>
<evidence type="ECO:0000256" key="3">
    <source>
        <dbReference type="ARBA" id="ARBA00022448"/>
    </source>
</evidence>
<dbReference type="OrthoDB" id="10035043at2759"/>
<evidence type="ECO:0000256" key="4">
    <source>
        <dbReference type="ARBA" id="ARBA00022692"/>
    </source>
</evidence>
<evidence type="ECO:0000256" key="5">
    <source>
        <dbReference type="ARBA" id="ARBA00022989"/>
    </source>
</evidence>
<keyword evidence="3" id="KW-0813">Transport</keyword>
<dbReference type="PANTHER" id="PTHR10778">
    <property type="entry name" value="SOLUTE CARRIER FAMILY 35 MEMBER B"/>
    <property type="match status" value="1"/>
</dbReference>
<dbReference type="Proteomes" id="UP000663879">
    <property type="component" value="Unassembled WGS sequence"/>
</dbReference>
<sequence length="457" mass="52614">MIDDNESTLARTGSLIQVFLENTFDYLRLFIPLLLVYKLYQRYSVNKKTDENSILIKFLNLFTYGTGKSASAQTGLPTTVHDTNVIIEKNIPSKHTENEREETTNSKKIFQFLICFVGLQVSFLIWGVMQERIIKYGYKNSDNPNFKTKEDIENFKNSQFLVLSNRFAGLILSLLIMFISNRQMIRIKGYGVIKLPFSSMEKIASSKNWAPLFVCSYSSLSNVLSSWFQYESLKYVSFTSQLLAKSSKSVFVMLTGKIVSNKNYKAYEYLSVFLIGVGIFLFSDLNKNDMNQTNKILSTTFPGFVCLLGYLVTDSFTSTWQDNLIKTYSMSSISLMFMTNFYSCLYTLVSLIYQNQLEETFGFMSKHSEITHHIVLLSITSAIGQIFIFVTIQKFGALVFSLMMTTRQILSIFLSSIIFNHSMSFQSVIGVSVIFFALFLQQYFKFREKNKKTFQRL</sequence>
<keyword evidence="5 8" id="KW-1133">Transmembrane helix</keyword>
<dbReference type="AlphaFoldDB" id="A0A814CG50"/>
<dbReference type="EMBL" id="CAJNOC010002550">
    <property type="protein sequence ID" value="CAF0939649.1"/>
    <property type="molecule type" value="Genomic_DNA"/>
</dbReference>
<evidence type="ECO:0000256" key="8">
    <source>
        <dbReference type="SAM" id="Phobius"/>
    </source>
</evidence>
<gene>
    <name evidence="9" type="ORF">OXX778_LOCUS13359</name>
</gene>
<feature type="transmembrane region" description="Helical" evidence="8">
    <location>
        <begin position="266"/>
        <end position="283"/>
    </location>
</feature>
<comment type="similarity">
    <text evidence="2">Belongs to the nucleotide-sugar transporter family. SLC35B subfamily.</text>
</comment>
<feature type="transmembrane region" description="Helical" evidence="8">
    <location>
        <begin position="373"/>
        <end position="390"/>
    </location>
</feature>
<evidence type="ECO:0000256" key="2">
    <source>
        <dbReference type="ARBA" id="ARBA00010694"/>
    </source>
</evidence>
<feature type="transmembrane region" description="Helical" evidence="8">
    <location>
        <begin position="397"/>
        <end position="419"/>
    </location>
</feature>
<feature type="transmembrane region" description="Helical" evidence="8">
    <location>
        <begin position="109"/>
        <end position="129"/>
    </location>
</feature>
<dbReference type="InterPro" id="IPR013657">
    <property type="entry name" value="SCL35B1-4/HUT1"/>
</dbReference>
<keyword evidence="4 8" id="KW-0812">Transmembrane</keyword>
<comment type="subcellular location">
    <subcellularLocation>
        <location evidence="1">Membrane</location>
        <topology evidence="1">Multi-pass membrane protein</topology>
    </subcellularLocation>
</comment>
<feature type="transmembrane region" description="Helical" evidence="8">
    <location>
        <begin position="295"/>
        <end position="312"/>
    </location>
</feature>